<dbReference type="GO" id="GO:0032266">
    <property type="term" value="F:phosphatidylinositol-3-phosphate binding"/>
    <property type="evidence" value="ECO:0007669"/>
    <property type="project" value="TreeGrafter"/>
</dbReference>
<dbReference type="KEGG" id="ein:Eint_050860"/>
<dbReference type="AlphaFoldDB" id="E0S7A6"/>
<keyword evidence="6" id="KW-0813">Transport</keyword>
<dbReference type="InterPro" id="IPR051074">
    <property type="entry name" value="Sorting_Nexin"/>
</dbReference>
<dbReference type="GO" id="GO:0031901">
    <property type="term" value="C:early endosome membrane"/>
    <property type="evidence" value="ECO:0007669"/>
    <property type="project" value="TreeGrafter"/>
</dbReference>
<dbReference type="HOGENOM" id="CLU_163495_0_0_1"/>
<evidence type="ECO:0000256" key="6">
    <source>
        <dbReference type="ARBA" id="ARBA00022448"/>
    </source>
</evidence>
<evidence type="ECO:0000256" key="9">
    <source>
        <dbReference type="ARBA" id="ARBA00023034"/>
    </source>
</evidence>
<evidence type="ECO:0000313" key="15">
    <source>
        <dbReference type="Proteomes" id="UP000002313"/>
    </source>
</evidence>
<dbReference type="PANTHER" id="PTHR45963:SF2">
    <property type="entry name" value="RE52028P"/>
    <property type="match status" value="1"/>
</dbReference>
<name>E0S7A6_ENCIT</name>
<gene>
    <name evidence="14" type="ORF">Eint_050860</name>
</gene>
<reference evidence="14 15" key="1">
    <citation type="journal article" date="2010" name="Nat. Commun.">
        <title>The complete sequence of the smallest known nuclear genome from the microsporidian Encephalitozoon intestinalis.</title>
        <authorList>
            <person name="Corradi N."/>
            <person name="Pombert J.-F."/>
            <person name="Farinelli L."/>
            <person name="Didier E.S."/>
            <person name="Keeling P.J."/>
        </authorList>
    </citation>
    <scope>NUCLEOTIDE SEQUENCE [LARGE SCALE GENOMIC DNA]</scope>
    <source>
        <strain evidence="14 15">ATCC 50506</strain>
    </source>
</reference>
<evidence type="ECO:0000313" key="14">
    <source>
        <dbReference type="EMBL" id="ADM11534.1"/>
    </source>
</evidence>
<evidence type="ECO:0000256" key="11">
    <source>
        <dbReference type="ARBA" id="ARBA00023136"/>
    </source>
</evidence>
<comment type="function">
    <text evidence="12">Required for retention of late Golgi membrane proteins. Component of the retrieval machinery that functions by direct interaction with the cytosolic tails of certain TGN membrane proteins during the sorting/budding process at the prevacuolar compartment. Binds phosphatidylinositol 3-phosphate (PtdIns(P3)).</text>
</comment>
<dbReference type="GO" id="GO:0015031">
    <property type="term" value="P:protein transport"/>
    <property type="evidence" value="ECO:0007669"/>
    <property type="project" value="UniProtKB-KW"/>
</dbReference>
<organism evidence="14 15">
    <name type="scientific">Encephalitozoon intestinalis (strain ATCC 50506)</name>
    <name type="common">Microsporidian parasite</name>
    <name type="synonym">Septata intestinalis</name>
    <dbReference type="NCBI Taxonomy" id="876142"/>
    <lineage>
        <taxon>Eukaryota</taxon>
        <taxon>Fungi</taxon>
        <taxon>Fungi incertae sedis</taxon>
        <taxon>Microsporidia</taxon>
        <taxon>Unikaryonidae</taxon>
        <taxon>Encephalitozoon</taxon>
    </lineage>
</organism>
<dbReference type="GO" id="GO:0030904">
    <property type="term" value="C:retromer complex"/>
    <property type="evidence" value="ECO:0007669"/>
    <property type="project" value="TreeGrafter"/>
</dbReference>
<evidence type="ECO:0000256" key="5">
    <source>
        <dbReference type="ARBA" id="ARBA00020436"/>
    </source>
</evidence>
<dbReference type="SUPFAM" id="SSF64268">
    <property type="entry name" value="PX domain"/>
    <property type="match status" value="1"/>
</dbReference>
<keyword evidence="8" id="KW-0653">Protein transport</keyword>
<keyword evidence="9" id="KW-0333">Golgi apparatus</keyword>
<dbReference type="GO" id="GO:0000139">
    <property type="term" value="C:Golgi membrane"/>
    <property type="evidence" value="ECO:0007669"/>
    <property type="project" value="UniProtKB-SubCell"/>
</dbReference>
<dbReference type="PANTHER" id="PTHR45963">
    <property type="entry name" value="RE52028P"/>
    <property type="match status" value="1"/>
</dbReference>
<evidence type="ECO:0000256" key="12">
    <source>
        <dbReference type="ARBA" id="ARBA00025533"/>
    </source>
</evidence>
<evidence type="ECO:0000256" key="1">
    <source>
        <dbReference type="ARBA" id="ARBA00004179"/>
    </source>
</evidence>
<dbReference type="OrthoDB" id="2189967at2759"/>
<evidence type="ECO:0000256" key="7">
    <source>
        <dbReference type="ARBA" id="ARBA00022490"/>
    </source>
</evidence>
<sequence>MEEESVLEITIPGTRNVEGKYTEYEVVCVTNNKSFKKRYTKVFKRYRDFYKLHSRLRCLVKVLPEFPRKRWNKMSGDVVEERMRMLPIYMKFVCDQILSDREASGKIEADIVDFIQGKDPELDG</sequence>
<keyword evidence="7" id="KW-0963">Cytoplasm</keyword>
<dbReference type="GO" id="GO:0032456">
    <property type="term" value="P:endocytic recycling"/>
    <property type="evidence" value="ECO:0007669"/>
    <property type="project" value="TreeGrafter"/>
</dbReference>
<evidence type="ECO:0000259" key="13">
    <source>
        <dbReference type="PROSITE" id="PS50195"/>
    </source>
</evidence>
<evidence type="ECO:0000256" key="2">
    <source>
        <dbReference type="ARBA" id="ARBA00004255"/>
    </source>
</evidence>
<dbReference type="GeneID" id="9699214"/>
<keyword evidence="15" id="KW-1185">Reference proteome</keyword>
<feature type="domain" description="PX" evidence="13">
    <location>
        <begin position="2"/>
        <end position="124"/>
    </location>
</feature>
<dbReference type="VEuPathDB" id="MicrosporidiaDB:Eint_050860"/>
<keyword evidence="10" id="KW-0446">Lipid-binding</keyword>
<dbReference type="EMBL" id="CP001946">
    <property type="protein sequence ID" value="ADM11534.1"/>
    <property type="molecule type" value="Genomic_DNA"/>
</dbReference>
<protein>
    <recommendedName>
        <fullName evidence="5">Sorting nexin-3</fullName>
    </recommendedName>
</protein>
<proteinExistence type="inferred from homology"/>
<dbReference type="Gene3D" id="3.30.1520.10">
    <property type="entry name" value="Phox-like domain"/>
    <property type="match status" value="1"/>
</dbReference>
<dbReference type="PROSITE" id="PS50195">
    <property type="entry name" value="PX"/>
    <property type="match status" value="1"/>
</dbReference>
<evidence type="ECO:0000256" key="10">
    <source>
        <dbReference type="ARBA" id="ARBA00023121"/>
    </source>
</evidence>
<comment type="similarity">
    <text evidence="4">Belongs to the sorting nexin family.</text>
</comment>
<evidence type="ECO:0000256" key="3">
    <source>
        <dbReference type="ARBA" id="ARBA00004496"/>
    </source>
</evidence>
<dbReference type="Proteomes" id="UP000002313">
    <property type="component" value="Chromosome V"/>
</dbReference>
<evidence type="ECO:0000256" key="8">
    <source>
        <dbReference type="ARBA" id="ARBA00022927"/>
    </source>
</evidence>
<dbReference type="InterPro" id="IPR036871">
    <property type="entry name" value="PX_dom_sf"/>
</dbReference>
<dbReference type="GO" id="GO:0034499">
    <property type="term" value="P:late endosome to Golgi transport"/>
    <property type="evidence" value="ECO:0007669"/>
    <property type="project" value="TreeGrafter"/>
</dbReference>
<reference evidence="14 15" key="2">
    <citation type="journal article" date="2012" name="Proc. Natl. Acad. Sci. U.S.A.">
        <title>Gain and loss of multiple functionally related, horizontally transferred genes in the reduced genomes of two microsporidian parasites.</title>
        <authorList>
            <person name="Pombert J.-F."/>
            <person name="Selman M."/>
            <person name="Burki F."/>
            <person name="Bardell F.T."/>
            <person name="Farinelli L."/>
            <person name="Solter L.F."/>
            <person name="Whitman D.W."/>
            <person name="Weiss L.M."/>
            <person name="Corradi N."/>
            <person name="Keeling P.J."/>
        </authorList>
    </citation>
    <scope>NUCLEOTIDE SEQUENCE [LARGE SCALE GENOMIC DNA]</scope>
    <source>
        <strain evidence="14 15">ATCC 50506</strain>
    </source>
</reference>
<dbReference type="RefSeq" id="XP_003072894.1">
    <property type="nucleotide sequence ID" value="XM_003072848.1"/>
</dbReference>
<accession>E0S7A6</accession>
<evidence type="ECO:0000256" key="4">
    <source>
        <dbReference type="ARBA" id="ARBA00010883"/>
    </source>
</evidence>
<comment type="subcellular location">
    <subcellularLocation>
        <location evidence="3">Cytoplasm</location>
    </subcellularLocation>
    <subcellularLocation>
        <location evidence="2">Golgi apparatus membrane</location>
        <topology evidence="2">Peripheral membrane protein</topology>
        <orientation evidence="2">Cytoplasmic side</orientation>
    </subcellularLocation>
    <subcellularLocation>
        <location evidence="1">Prevacuolar compartment membrane</location>
        <topology evidence="1">Peripheral membrane protein</topology>
        <orientation evidence="1">Cytoplasmic side</orientation>
    </subcellularLocation>
</comment>
<dbReference type="InterPro" id="IPR001683">
    <property type="entry name" value="PX_dom"/>
</dbReference>
<dbReference type="SMART" id="SM00312">
    <property type="entry name" value="PX"/>
    <property type="match status" value="1"/>
</dbReference>
<dbReference type="Pfam" id="PF00787">
    <property type="entry name" value="PX"/>
    <property type="match status" value="1"/>
</dbReference>
<keyword evidence="11" id="KW-0472">Membrane</keyword>
<dbReference type="CDD" id="cd06093">
    <property type="entry name" value="PX_domain"/>
    <property type="match status" value="1"/>
</dbReference>